<name>A0ABX1APW1_9ACTN</name>
<sequence>MGGRHDAARRRLFLVAGIGLALVLAAAAFGPLSELTRPAVRGCAKDLPSGALAAVTEAAVYRAEETFDPRLGEYTCVLYDQDDRRLLSVAALSDRDAVRSALVADLAERVDEETSLQALPDGLPGMVTHYGWFHLLPPCPGLERPEDGFDHRPLVTVRGPSGEVGEETLALAVALTNAVAERLECDAPPLRYGGGFRAAEPVPAVEAVGTPCSVLATGPLPEPRRGGWTVATAATDTAPAGRCTLRTTDGQTAIVLTSWFGEWGMPIIDAQHRWYADSPRQGQLRGPYLGTNWAWAAAICDGAPAHFGLRLSRPWREFDAGILHAVLGGFAAEQVSRRDCHDLRMPEPPQPGD</sequence>
<proteinExistence type="predicted"/>
<dbReference type="RefSeq" id="WP_167935584.1">
    <property type="nucleotide sequence ID" value="NZ_JAAVJB010000369.1"/>
</dbReference>
<protein>
    <submittedName>
        <fullName evidence="1">Uncharacterized protein</fullName>
    </submittedName>
</protein>
<organism evidence="1 2">
    <name type="scientific">Streptomyces spiramenti</name>
    <dbReference type="NCBI Taxonomy" id="2720606"/>
    <lineage>
        <taxon>Bacteria</taxon>
        <taxon>Bacillati</taxon>
        <taxon>Actinomycetota</taxon>
        <taxon>Actinomycetes</taxon>
        <taxon>Kitasatosporales</taxon>
        <taxon>Streptomycetaceae</taxon>
        <taxon>Streptomyces</taxon>
    </lineage>
</organism>
<keyword evidence="2" id="KW-1185">Reference proteome</keyword>
<evidence type="ECO:0000313" key="1">
    <source>
        <dbReference type="EMBL" id="NJP69119.1"/>
    </source>
</evidence>
<reference evidence="1 2" key="1">
    <citation type="submission" date="2020-03" db="EMBL/GenBank/DDBJ databases">
        <title>Draft genome of Streptomyces sp. ventii, isolated from the Axial Seamount in the Pacific Ocean, and resequencing of the two type strains Streptomyces lonarensis strain NCL 716 and Streptomyces bohaiensis strain 11A07.</title>
        <authorList>
            <person name="Loughran R.M."/>
            <person name="Pfannmuller K.M."/>
            <person name="Wasson B.J."/>
            <person name="Deadmond M.C."/>
            <person name="Paddock B.E."/>
            <person name="Koyack M.J."/>
            <person name="Gallegos D.A."/>
            <person name="Mitchell E.A."/>
            <person name="Ushijima B."/>
            <person name="Saw J.H."/>
            <person name="Mcphail K.L."/>
            <person name="Videau P."/>
        </authorList>
    </citation>
    <scope>NUCLEOTIDE SEQUENCE [LARGE SCALE GENOMIC DNA]</scope>
    <source>
        <strain evidence="2">5675061</strain>
    </source>
</reference>
<gene>
    <name evidence="1" type="ORF">HCJ92_23250</name>
</gene>
<evidence type="ECO:0000313" key="2">
    <source>
        <dbReference type="Proteomes" id="UP000746503"/>
    </source>
</evidence>
<comment type="caution">
    <text evidence="1">The sequence shown here is derived from an EMBL/GenBank/DDBJ whole genome shotgun (WGS) entry which is preliminary data.</text>
</comment>
<accession>A0ABX1APW1</accession>
<dbReference type="Proteomes" id="UP000746503">
    <property type="component" value="Unassembled WGS sequence"/>
</dbReference>
<dbReference type="EMBL" id="JAAVJB010000369">
    <property type="protein sequence ID" value="NJP69119.1"/>
    <property type="molecule type" value="Genomic_DNA"/>
</dbReference>